<dbReference type="NCBIfam" id="NF000768">
    <property type="entry name" value="PRK00051.1"/>
    <property type="match status" value="1"/>
</dbReference>
<proteinExistence type="predicted"/>
<dbReference type="UniPathway" id="UPA00031">
    <property type="reaction ID" value="UER00008"/>
</dbReference>
<evidence type="ECO:0000256" key="1">
    <source>
        <dbReference type="ARBA" id="ARBA00000024"/>
    </source>
</evidence>
<dbReference type="FunFam" id="3.10.20.810:FF:000001">
    <property type="entry name" value="Histidine biosynthesis bifunctional protein HisIE"/>
    <property type="match status" value="1"/>
</dbReference>
<keyword evidence="4" id="KW-0028">Amino-acid biosynthesis</keyword>
<comment type="pathway">
    <text evidence="2">Amino-acid biosynthesis; L-histidine biosynthesis; L-histidine from 5-phospho-alpha-D-ribose 1-diphosphate: step 3/9.</text>
</comment>
<evidence type="ECO:0000256" key="3">
    <source>
        <dbReference type="ARBA" id="ARBA00012721"/>
    </source>
</evidence>
<dbReference type="GO" id="GO:0004635">
    <property type="term" value="F:phosphoribosyl-AMP cyclohydrolase activity"/>
    <property type="evidence" value="ECO:0007669"/>
    <property type="project" value="UniProtKB-EC"/>
</dbReference>
<dbReference type="Pfam" id="PF01502">
    <property type="entry name" value="PRA-CH"/>
    <property type="match status" value="1"/>
</dbReference>
<evidence type="ECO:0000256" key="2">
    <source>
        <dbReference type="ARBA" id="ARBA00005169"/>
    </source>
</evidence>
<comment type="caution">
    <text evidence="8">The sequence shown here is derived from an EMBL/GenBank/DDBJ whole genome shotgun (WGS) entry which is preliminary data.</text>
</comment>
<keyword evidence="6" id="KW-0368">Histidine biosynthesis</keyword>
<gene>
    <name evidence="8" type="ORF">S12H4_37620</name>
</gene>
<sequence>FMNKEAYEKTLKTKQVYYFSRTRNKLWKKGETSGNTQEVKEILVDCDNDTLLIKVKQKGGAACHEGYESCFFRDLNGKIKDKKIFDPKEVYGDKK</sequence>
<name>X1T5S0_9ZZZZ</name>
<dbReference type="PANTHER" id="PTHR42945:SF1">
    <property type="entry name" value="HISTIDINE BIOSYNTHESIS BIFUNCTIONAL PROTEIN HIS7"/>
    <property type="match status" value="1"/>
</dbReference>
<evidence type="ECO:0000259" key="7">
    <source>
        <dbReference type="Pfam" id="PF01502"/>
    </source>
</evidence>
<feature type="domain" description="Phosphoribosyl-AMP cyclohydrolase" evidence="7">
    <location>
        <begin position="1"/>
        <end position="72"/>
    </location>
</feature>
<organism evidence="8">
    <name type="scientific">marine sediment metagenome</name>
    <dbReference type="NCBI Taxonomy" id="412755"/>
    <lineage>
        <taxon>unclassified sequences</taxon>
        <taxon>metagenomes</taxon>
        <taxon>ecological metagenomes</taxon>
    </lineage>
</organism>
<comment type="catalytic activity">
    <reaction evidence="1">
        <text>1-(5-phospho-beta-D-ribosyl)-5'-AMP + H2O = 1-(5-phospho-beta-D-ribosyl)-5-[(5-phospho-beta-D-ribosylamino)methylideneamino]imidazole-4-carboxamide</text>
        <dbReference type="Rhea" id="RHEA:20049"/>
        <dbReference type="ChEBI" id="CHEBI:15377"/>
        <dbReference type="ChEBI" id="CHEBI:58435"/>
        <dbReference type="ChEBI" id="CHEBI:59457"/>
        <dbReference type="EC" id="3.5.4.19"/>
    </reaction>
</comment>
<dbReference type="EC" id="3.5.4.19" evidence="3"/>
<reference evidence="8" key="1">
    <citation type="journal article" date="2014" name="Front. Microbiol.">
        <title>High frequency of phylogenetically diverse reductive dehalogenase-homologous genes in deep subseafloor sedimentary metagenomes.</title>
        <authorList>
            <person name="Kawai M."/>
            <person name="Futagami T."/>
            <person name="Toyoda A."/>
            <person name="Takaki Y."/>
            <person name="Nishi S."/>
            <person name="Hori S."/>
            <person name="Arai W."/>
            <person name="Tsubouchi T."/>
            <person name="Morono Y."/>
            <person name="Uchiyama I."/>
            <person name="Ito T."/>
            <person name="Fujiyama A."/>
            <person name="Inagaki F."/>
            <person name="Takami H."/>
        </authorList>
    </citation>
    <scope>NUCLEOTIDE SEQUENCE</scope>
    <source>
        <strain evidence="8">Expedition CK06-06</strain>
    </source>
</reference>
<dbReference type="GO" id="GO:0000105">
    <property type="term" value="P:L-histidine biosynthetic process"/>
    <property type="evidence" value="ECO:0007669"/>
    <property type="project" value="UniProtKB-UniPathway"/>
</dbReference>
<dbReference type="AlphaFoldDB" id="X1T5S0"/>
<protein>
    <recommendedName>
        <fullName evidence="3">phosphoribosyl-AMP cyclohydrolase</fullName>
        <ecNumber evidence="3">3.5.4.19</ecNumber>
    </recommendedName>
</protein>
<accession>X1T5S0</accession>
<dbReference type="SUPFAM" id="SSF141734">
    <property type="entry name" value="HisI-like"/>
    <property type="match status" value="1"/>
</dbReference>
<evidence type="ECO:0000256" key="4">
    <source>
        <dbReference type="ARBA" id="ARBA00022605"/>
    </source>
</evidence>
<keyword evidence="5" id="KW-0378">Hydrolase</keyword>
<dbReference type="GO" id="GO:0004636">
    <property type="term" value="F:phosphoribosyl-ATP diphosphatase activity"/>
    <property type="evidence" value="ECO:0007669"/>
    <property type="project" value="UniProtKB-ARBA"/>
</dbReference>
<evidence type="ECO:0000313" key="8">
    <source>
        <dbReference type="EMBL" id="GAJ00678.1"/>
    </source>
</evidence>
<dbReference type="InterPro" id="IPR002496">
    <property type="entry name" value="PRib_AMP_CycHydrolase_dom"/>
</dbReference>
<dbReference type="Gene3D" id="3.10.20.810">
    <property type="entry name" value="Phosphoribosyl-AMP cyclohydrolase"/>
    <property type="match status" value="1"/>
</dbReference>
<feature type="non-terminal residue" evidence="8">
    <location>
        <position position="1"/>
    </location>
</feature>
<evidence type="ECO:0000256" key="6">
    <source>
        <dbReference type="ARBA" id="ARBA00023102"/>
    </source>
</evidence>
<dbReference type="EMBL" id="BARW01022568">
    <property type="protein sequence ID" value="GAJ00678.1"/>
    <property type="molecule type" value="Genomic_DNA"/>
</dbReference>
<dbReference type="PANTHER" id="PTHR42945">
    <property type="entry name" value="HISTIDINE BIOSYNTHESIS BIFUNCTIONAL PROTEIN"/>
    <property type="match status" value="1"/>
</dbReference>
<dbReference type="InterPro" id="IPR038019">
    <property type="entry name" value="PRib_AMP_CycHydrolase_sf"/>
</dbReference>
<evidence type="ECO:0000256" key="5">
    <source>
        <dbReference type="ARBA" id="ARBA00022801"/>
    </source>
</evidence>